<keyword evidence="12" id="KW-1185">Reference proteome</keyword>
<dbReference type="InterPro" id="IPR001917">
    <property type="entry name" value="Aminotrans_II_pyridoxalP_BS"/>
</dbReference>
<comment type="catalytic activity">
    <reaction evidence="6">
        <text>L-serine + hexadecanoyl-CoA + H(+) = 3-oxosphinganine + CO2 + CoA</text>
        <dbReference type="Rhea" id="RHEA:14761"/>
        <dbReference type="ChEBI" id="CHEBI:15378"/>
        <dbReference type="ChEBI" id="CHEBI:16526"/>
        <dbReference type="ChEBI" id="CHEBI:33384"/>
        <dbReference type="ChEBI" id="CHEBI:57287"/>
        <dbReference type="ChEBI" id="CHEBI:57379"/>
        <dbReference type="ChEBI" id="CHEBI:58299"/>
        <dbReference type="EC" id="2.3.1.50"/>
    </reaction>
</comment>
<comment type="cofactor">
    <cofactor evidence="1 7">
        <name>pyridoxal 5'-phosphate</name>
        <dbReference type="ChEBI" id="CHEBI:597326"/>
    </cofactor>
</comment>
<evidence type="ECO:0000313" key="11">
    <source>
        <dbReference type="EMBL" id="GFH45451.1"/>
    </source>
</evidence>
<feature type="domain" description="Aminotransferase class I/classII large" evidence="10">
    <location>
        <begin position="254"/>
        <end position="614"/>
    </location>
</feature>
<evidence type="ECO:0000313" key="12">
    <source>
        <dbReference type="Proteomes" id="UP001054902"/>
    </source>
</evidence>
<dbReference type="SUPFAM" id="SSF53383">
    <property type="entry name" value="PLP-dependent transferases"/>
    <property type="match status" value="1"/>
</dbReference>
<feature type="region of interest" description="Disordered" evidence="8">
    <location>
        <begin position="47"/>
        <end position="70"/>
    </location>
</feature>
<dbReference type="GO" id="GO:0017059">
    <property type="term" value="C:serine palmitoyltransferase complex"/>
    <property type="evidence" value="ECO:0007669"/>
    <property type="project" value="TreeGrafter"/>
</dbReference>
<dbReference type="InterPro" id="IPR004839">
    <property type="entry name" value="Aminotransferase_I/II_large"/>
</dbReference>
<organism evidence="11 12">
    <name type="scientific">Chaetoceros tenuissimus</name>
    <dbReference type="NCBI Taxonomy" id="426638"/>
    <lineage>
        <taxon>Eukaryota</taxon>
        <taxon>Sar</taxon>
        <taxon>Stramenopiles</taxon>
        <taxon>Ochrophyta</taxon>
        <taxon>Bacillariophyta</taxon>
        <taxon>Coscinodiscophyceae</taxon>
        <taxon>Chaetocerotophycidae</taxon>
        <taxon>Chaetocerotales</taxon>
        <taxon>Chaetocerotaceae</taxon>
        <taxon>Chaetoceros</taxon>
    </lineage>
</organism>
<proteinExistence type="inferred from homology"/>
<keyword evidence="9" id="KW-1133">Transmembrane helix</keyword>
<accession>A0AAD3H072</accession>
<dbReference type="GO" id="GO:0004758">
    <property type="term" value="F:serine C-palmitoyltransferase activity"/>
    <property type="evidence" value="ECO:0007669"/>
    <property type="project" value="UniProtKB-EC"/>
</dbReference>
<dbReference type="PANTHER" id="PTHR13693">
    <property type="entry name" value="CLASS II AMINOTRANSFERASE/8-AMINO-7-OXONONANOATE SYNTHASE"/>
    <property type="match status" value="1"/>
</dbReference>
<evidence type="ECO:0000256" key="8">
    <source>
        <dbReference type="SAM" id="MobiDB-lite"/>
    </source>
</evidence>
<keyword evidence="4 11" id="KW-0808">Transferase</keyword>
<dbReference type="PROSITE" id="PS00599">
    <property type="entry name" value="AA_TRANSFER_CLASS_2"/>
    <property type="match status" value="1"/>
</dbReference>
<dbReference type="Proteomes" id="UP001054902">
    <property type="component" value="Unassembled WGS sequence"/>
</dbReference>
<dbReference type="GO" id="GO:0030170">
    <property type="term" value="F:pyridoxal phosphate binding"/>
    <property type="evidence" value="ECO:0007669"/>
    <property type="project" value="InterPro"/>
</dbReference>
<dbReference type="EC" id="2.3.1.50" evidence="3"/>
<evidence type="ECO:0000256" key="2">
    <source>
        <dbReference type="ARBA" id="ARBA00008392"/>
    </source>
</evidence>
<keyword evidence="9" id="KW-0472">Membrane</keyword>
<dbReference type="Gene3D" id="3.90.1150.10">
    <property type="entry name" value="Aspartate Aminotransferase, domain 1"/>
    <property type="match status" value="1"/>
</dbReference>
<sequence length="631" mass="70093">MAFLKFKTKKNEIDSKDADLKSKLTNDSSDAATLKTDGEETLTLSTQFQASSSDFSSDDSDSASETEKELDVYADVRDRMEALSLHHRMVHAYHDSSSRNDTHEAKLSQAETHDFGEPVFPVFAAITTYLGYAILIAVGHVRELCSKIFRRGRYVVNNENSGCPSDDTRYYAKLLKSFENFYTKRMYHRIQDTFNRPLASSPGANVHVIERISHDGNKTMEPLGNLDTLSEEEAGAYVHGKHCEVLDDGRVTRKCLNLGSYNYLGFADDWDISCKKEVLKSLEDLPVSMGSSRMEAGTSKLHAKVERIVADFIGKEDAMVLNMGFNTNATTIPALMGPGDLIVSDELNHSSIVNGARKSGAAIRCFRHNDTEHLEEILKEAIVMGQPRTRRPWKRVMVIVEGIYSMEGEYCDLRNVVRVCKQYGAYIYLDEAHSIGAMGPTGRGCCEYTGVDTKDIDVMMGTFTKSFGGMGGYVAGTKELISFLRNKCAGSSYHTSLSPTVCQQIITSFEVIMGKDGTDIGKKKIIALRDNSNYFRMRLNDMGLHVLGHYDSPIMPVMLYNPTKIAAFSRECLKRGLAVVVVGFPAVPILLGRARFCISAGHTREDLDRALEELEEIADVLKLKYAKSATG</sequence>
<dbReference type="InterPro" id="IPR015421">
    <property type="entry name" value="PyrdxlP-dep_Trfase_major"/>
</dbReference>
<evidence type="ECO:0000256" key="5">
    <source>
        <dbReference type="ARBA" id="ARBA00022898"/>
    </source>
</evidence>
<dbReference type="InterPro" id="IPR015424">
    <property type="entry name" value="PyrdxlP-dep_Trfase"/>
</dbReference>
<comment type="caution">
    <text evidence="11">The sequence shown here is derived from an EMBL/GenBank/DDBJ whole genome shotgun (WGS) entry which is preliminary data.</text>
</comment>
<comment type="similarity">
    <text evidence="2 7">Belongs to the class-II pyridoxal-phosphate-dependent aminotransferase family.</text>
</comment>
<protein>
    <recommendedName>
        <fullName evidence="3">serine C-palmitoyltransferase</fullName>
        <ecNumber evidence="3">2.3.1.50</ecNumber>
    </recommendedName>
</protein>
<dbReference type="Pfam" id="PF00155">
    <property type="entry name" value="Aminotran_1_2"/>
    <property type="match status" value="1"/>
</dbReference>
<evidence type="ECO:0000256" key="1">
    <source>
        <dbReference type="ARBA" id="ARBA00001933"/>
    </source>
</evidence>
<evidence type="ECO:0000256" key="7">
    <source>
        <dbReference type="RuleBase" id="RU003693"/>
    </source>
</evidence>
<evidence type="ECO:0000256" key="3">
    <source>
        <dbReference type="ARBA" id="ARBA00013220"/>
    </source>
</evidence>
<evidence type="ECO:0000256" key="4">
    <source>
        <dbReference type="ARBA" id="ARBA00022679"/>
    </source>
</evidence>
<dbReference type="AlphaFoldDB" id="A0AAD3H072"/>
<dbReference type="GO" id="GO:0016020">
    <property type="term" value="C:membrane"/>
    <property type="evidence" value="ECO:0007669"/>
    <property type="project" value="GOC"/>
</dbReference>
<dbReference type="PANTHER" id="PTHR13693:SF3">
    <property type="entry name" value="LD36009P"/>
    <property type="match status" value="1"/>
</dbReference>
<dbReference type="EMBL" id="BLLK01000020">
    <property type="protein sequence ID" value="GFH45451.1"/>
    <property type="molecule type" value="Genomic_DNA"/>
</dbReference>
<name>A0AAD3H072_9STRA</name>
<dbReference type="GO" id="GO:0046513">
    <property type="term" value="P:ceramide biosynthetic process"/>
    <property type="evidence" value="ECO:0007669"/>
    <property type="project" value="TreeGrafter"/>
</dbReference>
<dbReference type="InterPro" id="IPR050087">
    <property type="entry name" value="AON_synthase_class-II"/>
</dbReference>
<evidence type="ECO:0000256" key="6">
    <source>
        <dbReference type="ARBA" id="ARBA00048528"/>
    </source>
</evidence>
<reference evidence="11 12" key="1">
    <citation type="journal article" date="2021" name="Sci. Rep.">
        <title>The genome of the diatom Chaetoceros tenuissimus carries an ancient integrated fragment of an extant virus.</title>
        <authorList>
            <person name="Hongo Y."/>
            <person name="Kimura K."/>
            <person name="Takaki Y."/>
            <person name="Yoshida Y."/>
            <person name="Baba S."/>
            <person name="Kobayashi G."/>
            <person name="Nagasaki K."/>
            <person name="Hano T."/>
            <person name="Tomaru Y."/>
        </authorList>
    </citation>
    <scope>NUCLEOTIDE SEQUENCE [LARGE SCALE GENOMIC DNA]</scope>
    <source>
        <strain evidence="11 12">NIES-3715</strain>
    </source>
</reference>
<keyword evidence="9" id="KW-0812">Transmembrane</keyword>
<dbReference type="GO" id="GO:0046512">
    <property type="term" value="P:sphingosine biosynthetic process"/>
    <property type="evidence" value="ECO:0007669"/>
    <property type="project" value="TreeGrafter"/>
</dbReference>
<dbReference type="CDD" id="cd06454">
    <property type="entry name" value="KBL_like"/>
    <property type="match status" value="1"/>
</dbReference>
<feature type="transmembrane region" description="Helical" evidence="9">
    <location>
        <begin position="119"/>
        <end position="141"/>
    </location>
</feature>
<evidence type="ECO:0000256" key="9">
    <source>
        <dbReference type="SAM" id="Phobius"/>
    </source>
</evidence>
<dbReference type="InterPro" id="IPR015422">
    <property type="entry name" value="PyrdxlP-dep_Trfase_small"/>
</dbReference>
<dbReference type="Gene3D" id="3.40.640.10">
    <property type="entry name" value="Type I PLP-dependent aspartate aminotransferase-like (Major domain)"/>
    <property type="match status" value="1"/>
</dbReference>
<gene>
    <name evidence="11" type="ORF">CTEN210_01925</name>
</gene>
<keyword evidence="5 7" id="KW-0663">Pyridoxal phosphate</keyword>
<evidence type="ECO:0000259" key="10">
    <source>
        <dbReference type="Pfam" id="PF00155"/>
    </source>
</evidence>